<dbReference type="SUPFAM" id="SSF46785">
    <property type="entry name" value="Winged helix' DNA-binding domain"/>
    <property type="match status" value="1"/>
</dbReference>
<evidence type="ECO:0000256" key="4">
    <source>
        <dbReference type="PIRSR" id="PIRSR005739-1"/>
    </source>
</evidence>
<feature type="active site" description="Proton acceptor" evidence="4">
    <location>
        <position position="246"/>
    </location>
</feature>
<feature type="domain" description="O-methyltransferase C-terminal" evidence="5">
    <location>
        <begin position="110"/>
        <end position="318"/>
    </location>
</feature>
<evidence type="ECO:0000313" key="8">
    <source>
        <dbReference type="Proteomes" id="UP000326202"/>
    </source>
</evidence>
<dbReference type="PROSITE" id="PS51683">
    <property type="entry name" value="SAM_OMT_II"/>
    <property type="match status" value="1"/>
</dbReference>
<dbReference type="Pfam" id="PF08100">
    <property type="entry name" value="Dimerisation"/>
    <property type="match status" value="1"/>
</dbReference>
<dbReference type="Proteomes" id="UP000326202">
    <property type="component" value="Chromosome"/>
</dbReference>
<dbReference type="PANTHER" id="PTHR43712:SF2">
    <property type="entry name" value="O-METHYLTRANSFERASE CICE"/>
    <property type="match status" value="1"/>
</dbReference>
<proteinExistence type="predicted"/>
<keyword evidence="3" id="KW-0949">S-adenosyl-L-methionine</keyword>
<reference evidence="7 8" key="1">
    <citation type="submission" date="2019-08" db="EMBL/GenBank/DDBJ databases">
        <title>Hyperibacter terrae gen. nov., sp. nov. and Hyperibacter viscosus sp. nov., two new members in the family Rhodospirillaceae isolated from the rhizosphere of Hypericum perforatum.</title>
        <authorList>
            <person name="Noviana Z."/>
        </authorList>
    </citation>
    <scope>NUCLEOTIDE SEQUENCE [LARGE SCALE GENOMIC DNA]</scope>
    <source>
        <strain evidence="7 8">R5913</strain>
    </source>
</reference>
<dbReference type="InterPro" id="IPR012967">
    <property type="entry name" value="COMT_dimerisation"/>
</dbReference>
<dbReference type="GO" id="GO:0008171">
    <property type="term" value="F:O-methyltransferase activity"/>
    <property type="evidence" value="ECO:0007669"/>
    <property type="project" value="InterPro"/>
</dbReference>
<dbReference type="EMBL" id="CP042906">
    <property type="protein sequence ID" value="QEX14871.1"/>
    <property type="molecule type" value="Genomic_DNA"/>
</dbReference>
<dbReference type="InterPro" id="IPR001077">
    <property type="entry name" value="COMT_C"/>
</dbReference>
<dbReference type="PIRSF" id="PIRSF005739">
    <property type="entry name" value="O-mtase"/>
    <property type="match status" value="1"/>
</dbReference>
<dbReference type="OrthoDB" id="9766840at2"/>
<dbReference type="PANTHER" id="PTHR43712">
    <property type="entry name" value="PUTATIVE (AFU_ORTHOLOGUE AFUA_4G14580)-RELATED"/>
    <property type="match status" value="1"/>
</dbReference>
<evidence type="ECO:0000313" key="7">
    <source>
        <dbReference type="EMBL" id="QEX14871.1"/>
    </source>
</evidence>
<dbReference type="InterPro" id="IPR036390">
    <property type="entry name" value="WH_DNA-bd_sf"/>
</dbReference>
<organism evidence="7 8">
    <name type="scientific">Hypericibacter terrae</name>
    <dbReference type="NCBI Taxonomy" id="2602015"/>
    <lineage>
        <taxon>Bacteria</taxon>
        <taxon>Pseudomonadati</taxon>
        <taxon>Pseudomonadota</taxon>
        <taxon>Alphaproteobacteria</taxon>
        <taxon>Rhodospirillales</taxon>
        <taxon>Dongiaceae</taxon>
        <taxon>Hypericibacter</taxon>
    </lineage>
</organism>
<dbReference type="Gene3D" id="3.40.50.150">
    <property type="entry name" value="Vaccinia Virus protein VP39"/>
    <property type="match status" value="1"/>
</dbReference>
<dbReference type="RefSeq" id="WP_151175376.1">
    <property type="nucleotide sequence ID" value="NZ_CP042906.1"/>
</dbReference>
<dbReference type="InterPro" id="IPR036388">
    <property type="entry name" value="WH-like_DNA-bd_sf"/>
</dbReference>
<evidence type="ECO:0000256" key="1">
    <source>
        <dbReference type="ARBA" id="ARBA00022603"/>
    </source>
</evidence>
<keyword evidence="2 7" id="KW-0808">Transferase</keyword>
<dbReference type="GO" id="GO:0032259">
    <property type="term" value="P:methylation"/>
    <property type="evidence" value="ECO:0007669"/>
    <property type="project" value="UniProtKB-KW"/>
</dbReference>
<dbReference type="AlphaFoldDB" id="A0A5J6MCX7"/>
<dbReference type="SUPFAM" id="SSF53335">
    <property type="entry name" value="S-adenosyl-L-methionine-dependent methyltransferases"/>
    <property type="match status" value="1"/>
</dbReference>
<dbReference type="Pfam" id="PF00891">
    <property type="entry name" value="Methyltransf_2"/>
    <property type="match status" value="1"/>
</dbReference>
<dbReference type="InterPro" id="IPR016461">
    <property type="entry name" value="COMT-like"/>
</dbReference>
<keyword evidence="1 7" id="KW-0489">Methyltransferase</keyword>
<feature type="domain" description="O-methyltransferase dimerisation" evidence="6">
    <location>
        <begin position="12"/>
        <end position="88"/>
    </location>
</feature>
<evidence type="ECO:0000256" key="3">
    <source>
        <dbReference type="ARBA" id="ARBA00022691"/>
    </source>
</evidence>
<dbReference type="KEGG" id="htq:FRZ44_01460"/>
<dbReference type="Gene3D" id="1.10.10.10">
    <property type="entry name" value="Winged helix-like DNA-binding domain superfamily/Winged helix DNA-binding domain"/>
    <property type="match status" value="1"/>
</dbReference>
<dbReference type="InterPro" id="IPR029063">
    <property type="entry name" value="SAM-dependent_MTases_sf"/>
</dbReference>
<gene>
    <name evidence="7" type="ORF">FRZ44_01460</name>
</gene>
<sequence length="337" mass="37184">MSAELPSPYSIMQLALGFWSSKALLSAVEIGLFTVLAEETLDAPALCRRMALHPRGARDFFDALVALGMLERKDGRYANTPETERYLVRGKPDYIGGILEMSNARLYGFWGSLTEALKTGQPQNESKQGGDLFAQLYADPERLALFLKGMTGVSRPIARQLAQRVDWRRYKSVIDIGTAEGAVPVTLAQAHPHLTGGGFDLPPVRPVFESHIRAMGLENRLRFHPGDFFSDPLPAADVLMMGHILHDWDLTVKRQLLAKAHAALPKGGALIVYDMMIDDERRTNATGLLMSLNMLIETASGFDYTGADCAGWMREAGFADVRIERLEGPYSMAIATR</sequence>
<evidence type="ECO:0000259" key="5">
    <source>
        <dbReference type="Pfam" id="PF00891"/>
    </source>
</evidence>
<accession>A0A5J6MCX7</accession>
<dbReference type="CDD" id="cd02440">
    <property type="entry name" value="AdoMet_MTases"/>
    <property type="match status" value="1"/>
</dbReference>
<dbReference type="GO" id="GO:0046983">
    <property type="term" value="F:protein dimerization activity"/>
    <property type="evidence" value="ECO:0007669"/>
    <property type="project" value="InterPro"/>
</dbReference>
<name>A0A5J6MCX7_9PROT</name>
<evidence type="ECO:0000256" key="2">
    <source>
        <dbReference type="ARBA" id="ARBA00022679"/>
    </source>
</evidence>
<protein>
    <submittedName>
        <fullName evidence="7">Methyltransferase/methylase</fullName>
    </submittedName>
</protein>
<keyword evidence="8" id="KW-1185">Reference proteome</keyword>
<evidence type="ECO:0000259" key="6">
    <source>
        <dbReference type="Pfam" id="PF08100"/>
    </source>
</evidence>